<dbReference type="RefSeq" id="WP_093389749.1">
    <property type="nucleotide sequence ID" value="NZ_FOTW01000022.1"/>
</dbReference>
<keyword evidence="1" id="KW-0812">Transmembrane</keyword>
<dbReference type="EMBL" id="FOTW01000022">
    <property type="protein sequence ID" value="SFM50445.1"/>
    <property type="molecule type" value="Genomic_DNA"/>
</dbReference>
<feature type="transmembrane region" description="Helical" evidence="1">
    <location>
        <begin position="355"/>
        <end position="376"/>
    </location>
</feature>
<keyword evidence="3" id="KW-1185">Reference proteome</keyword>
<dbReference type="OrthoDB" id="9776609at2"/>
<feature type="transmembrane region" description="Helical" evidence="1">
    <location>
        <begin position="397"/>
        <end position="421"/>
    </location>
</feature>
<sequence length="535" mass="58064">MKIRSDILRIYQALHTWVGIGAGMLLFIGFFAGALTMFKGPLDRWISSPAQTLRPVAQAQLDPLVRQVLEQHPSARKGFTLHLEQHENVAAPVSWSGDEGGREIDLSAKRWQATLDGDGKLVAQQELPSLLAQLIDMLHRTGGVPGTVGDEYLGIYLMGVAGVMYFLALVSGVVLLLPTLVKDFFALRAGKNRKRFWLDAHNVVGIASLPFHIVISVTVIVFAFHDQFYDSLQDVVYGDTPMFQRGGGKPVPHSVSEMLPATTLIAKVQQTAPDFHISEMLFMGLDGPRPMIRAAVVNPRHLVHGPESAYVMINPYSGEVTNKTMLPGHADTWSSLVTPLFALHFGSYGGNMMRWVYFVFGLSGAFLFYSGNLLWVEKRRKNQIRDQAPPRQTLTTMRMASATLGVCLGSVAGVLLTMVAGKWLYGSAANINSAYLAVYYSVFLGAVAWAFWRGPARGAVDLLKLCALASLAIPLTSLVAALLPSLGLWAHTSAATLGVDFAALAGAALLLYGARLTARRVLHGPVDSVWSAVPA</sequence>
<keyword evidence="1" id="KW-1133">Transmembrane helix</keyword>
<proteinExistence type="predicted"/>
<feature type="transmembrane region" description="Helical" evidence="1">
    <location>
        <begin position="489"/>
        <end position="512"/>
    </location>
</feature>
<gene>
    <name evidence="2" type="ORF">SAMN02982985_04283</name>
</gene>
<feature type="transmembrane region" description="Helical" evidence="1">
    <location>
        <begin position="463"/>
        <end position="483"/>
    </location>
</feature>
<dbReference type="STRING" id="758825.SAMN02982985_04283"/>
<dbReference type="InterPro" id="IPR005625">
    <property type="entry name" value="PepSY-ass_TM"/>
</dbReference>
<protein>
    <submittedName>
        <fullName evidence="2">Uncharacterized iron-regulated membrane protein</fullName>
    </submittedName>
</protein>
<dbReference type="PANTHER" id="PTHR34219:SF9">
    <property type="entry name" value="IRON-REGULATED INNER MEMBRANE PROTEIN"/>
    <property type="match status" value="1"/>
</dbReference>
<dbReference type="AlphaFoldDB" id="A0A1I4RE09"/>
<reference evidence="2 3" key="1">
    <citation type="submission" date="2016-10" db="EMBL/GenBank/DDBJ databases">
        <authorList>
            <person name="de Groot N.N."/>
        </authorList>
    </citation>
    <scope>NUCLEOTIDE SEQUENCE [LARGE SCALE GENOMIC DNA]</scope>
    <source>
        <strain evidence="2 3">ATCC 43154</strain>
    </source>
</reference>
<dbReference type="PANTHER" id="PTHR34219">
    <property type="entry name" value="IRON-REGULATED INNER MEMBRANE PROTEIN-RELATED"/>
    <property type="match status" value="1"/>
</dbReference>
<name>A0A1I4RE09_9BURK</name>
<organism evidence="2 3">
    <name type="scientific">Rugamonas rubra</name>
    <dbReference type="NCBI Taxonomy" id="758825"/>
    <lineage>
        <taxon>Bacteria</taxon>
        <taxon>Pseudomonadati</taxon>
        <taxon>Pseudomonadota</taxon>
        <taxon>Betaproteobacteria</taxon>
        <taxon>Burkholderiales</taxon>
        <taxon>Oxalobacteraceae</taxon>
        <taxon>Telluria group</taxon>
        <taxon>Rugamonas</taxon>
    </lineage>
</organism>
<feature type="transmembrane region" description="Helical" evidence="1">
    <location>
        <begin position="12"/>
        <end position="38"/>
    </location>
</feature>
<dbReference type="Pfam" id="PF03929">
    <property type="entry name" value="PepSY_TM"/>
    <property type="match status" value="1"/>
</dbReference>
<evidence type="ECO:0000256" key="1">
    <source>
        <dbReference type="SAM" id="Phobius"/>
    </source>
</evidence>
<feature type="transmembrane region" description="Helical" evidence="1">
    <location>
        <begin position="433"/>
        <end position="451"/>
    </location>
</feature>
<evidence type="ECO:0000313" key="2">
    <source>
        <dbReference type="EMBL" id="SFM50445.1"/>
    </source>
</evidence>
<feature type="transmembrane region" description="Helical" evidence="1">
    <location>
        <begin position="202"/>
        <end position="224"/>
    </location>
</feature>
<feature type="transmembrane region" description="Helical" evidence="1">
    <location>
        <begin position="155"/>
        <end position="181"/>
    </location>
</feature>
<evidence type="ECO:0000313" key="3">
    <source>
        <dbReference type="Proteomes" id="UP000199470"/>
    </source>
</evidence>
<keyword evidence="1" id="KW-0472">Membrane</keyword>
<dbReference type="Proteomes" id="UP000199470">
    <property type="component" value="Unassembled WGS sequence"/>
</dbReference>
<accession>A0A1I4RE09</accession>